<feature type="transmembrane region" description="Helical" evidence="1">
    <location>
        <begin position="88"/>
        <end position="113"/>
    </location>
</feature>
<feature type="transmembrane region" description="Helical" evidence="1">
    <location>
        <begin position="64"/>
        <end position="81"/>
    </location>
</feature>
<keyword evidence="3" id="KW-1185">Reference proteome</keyword>
<accession>A0A4Z1A121</accession>
<feature type="transmembrane region" description="Helical" evidence="1">
    <location>
        <begin position="213"/>
        <end position="230"/>
    </location>
</feature>
<feature type="non-terminal residue" evidence="2">
    <location>
        <position position="406"/>
    </location>
</feature>
<feature type="transmembrane region" description="Helical" evidence="1">
    <location>
        <begin position="376"/>
        <end position="398"/>
    </location>
</feature>
<reference evidence="2" key="1">
    <citation type="journal article" date="2019" name="PLoS Negl. Trop. Dis.">
        <title>Revisiting the worldwide diversity of Leptospira species in the environment.</title>
        <authorList>
            <person name="Vincent A.T."/>
            <person name="Schiettekatte O."/>
            <person name="Bourhy P."/>
            <person name="Veyrier F.J."/>
            <person name="Picardeau M."/>
        </authorList>
    </citation>
    <scope>NUCLEOTIDE SEQUENCE [LARGE SCALE GENOMIC DNA]</scope>
    <source>
        <strain evidence="2">201702451</strain>
    </source>
</reference>
<proteinExistence type="predicted"/>
<dbReference type="Proteomes" id="UP000297567">
    <property type="component" value="Unassembled WGS sequence"/>
</dbReference>
<keyword evidence="1" id="KW-0472">Membrane</keyword>
<evidence type="ECO:0000313" key="3">
    <source>
        <dbReference type="Proteomes" id="UP000297567"/>
    </source>
</evidence>
<feature type="transmembrane region" description="Helical" evidence="1">
    <location>
        <begin position="148"/>
        <end position="164"/>
    </location>
</feature>
<keyword evidence="1" id="KW-1133">Transmembrane helix</keyword>
<keyword evidence="1" id="KW-0812">Transmembrane</keyword>
<gene>
    <name evidence="2" type="ORF">EHQ62_06805</name>
</gene>
<comment type="caution">
    <text evidence="2">The sequence shown here is derived from an EMBL/GenBank/DDBJ whole genome shotgun (WGS) entry which is preliminary data.</text>
</comment>
<sequence>MVSIAIFALLIFVQFKGADVGIFELANWRYVHLGDASENIKNALFLAKGGKLNEYVTSNHMPGLYLYLSLFFSILPKYLLLNSLSNGIFILLFSSFVTIFTLVGLTFFSIRLMLGEKQVVIFAKIFFSFILFHLFVRFDFYRVLSETYLPFLQLTYLSLFSYYLSNRRERFGYLVSAYYCIGFSIFFGLTNLFTDFIFFVFFTFYLVKDFRRIHLKHFVPVLLILIFLKFKSGNLDFRYWIIETNKAQGLGSGFAMFKTILGNAFFWPKNWYELDSFGPLYDHRIFVTILGLIAIFLTRKFLHMVLLLCLSILVLPLDSWRIPEQGNIWISQSYKTDVNMGICFFYLLVVSDKVKDNIDRLLEVFKSKFNFKLEKVISKFGVLLISIFCFFQIFSYLANFIEFEKF</sequence>
<dbReference type="AlphaFoldDB" id="A0A4Z1A121"/>
<evidence type="ECO:0000256" key="1">
    <source>
        <dbReference type="SAM" id="Phobius"/>
    </source>
</evidence>
<dbReference type="EMBL" id="RQGH01000013">
    <property type="protein sequence ID" value="TGL70684.1"/>
    <property type="molecule type" value="Genomic_DNA"/>
</dbReference>
<feature type="transmembrane region" description="Helical" evidence="1">
    <location>
        <begin position="119"/>
        <end position="136"/>
    </location>
</feature>
<name>A0A4Z1A121_9LEPT</name>
<dbReference type="RefSeq" id="WP_135641455.1">
    <property type="nucleotide sequence ID" value="NZ_RQGH01000013.1"/>
</dbReference>
<protein>
    <submittedName>
        <fullName evidence="2">Uncharacterized protein</fullName>
    </submittedName>
</protein>
<feature type="transmembrane region" description="Helical" evidence="1">
    <location>
        <begin position="285"/>
        <end position="315"/>
    </location>
</feature>
<organism evidence="2 3">
    <name type="scientific">Leptospira jelokensis</name>
    <dbReference type="NCBI Taxonomy" id="2484931"/>
    <lineage>
        <taxon>Bacteria</taxon>
        <taxon>Pseudomonadati</taxon>
        <taxon>Spirochaetota</taxon>
        <taxon>Spirochaetia</taxon>
        <taxon>Leptospirales</taxon>
        <taxon>Leptospiraceae</taxon>
        <taxon>Leptospira</taxon>
    </lineage>
</organism>
<feature type="transmembrane region" description="Helical" evidence="1">
    <location>
        <begin position="176"/>
        <end position="206"/>
    </location>
</feature>
<evidence type="ECO:0000313" key="2">
    <source>
        <dbReference type="EMBL" id="TGL70684.1"/>
    </source>
</evidence>